<evidence type="ECO:0000313" key="1">
    <source>
        <dbReference type="EMBL" id="GAA3861077.1"/>
    </source>
</evidence>
<dbReference type="RefSeq" id="WP_345061366.1">
    <property type="nucleotide sequence ID" value="NZ_BAABCN010000002.1"/>
</dbReference>
<dbReference type="EMBL" id="BAABCN010000002">
    <property type="protein sequence ID" value="GAA3861077.1"/>
    <property type="molecule type" value="Genomic_DNA"/>
</dbReference>
<dbReference type="Proteomes" id="UP001501803">
    <property type="component" value="Unassembled WGS sequence"/>
</dbReference>
<proteinExistence type="predicted"/>
<reference evidence="2" key="1">
    <citation type="journal article" date="2019" name="Int. J. Syst. Evol. Microbiol.">
        <title>The Global Catalogue of Microorganisms (GCM) 10K type strain sequencing project: providing services to taxonomists for standard genome sequencing and annotation.</title>
        <authorList>
            <consortium name="The Broad Institute Genomics Platform"/>
            <consortium name="The Broad Institute Genome Sequencing Center for Infectious Disease"/>
            <person name="Wu L."/>
            <person name="Ma J."/>
        </authorList>
    </citation>
    <scope>NUCLEOTIDE SEQUENCE [LARGE SCALE GENOMIC DNA]</scope>
    <source>
        <strain evidence="2">JCM 17021</strain>
    </source>
</reference>
<dbReference type="SUPFAM" id="SSF159888">
    <property type="entry name" value="YdhG-like"/>
    <property type="match status" value="1"/>
</dbReference>
<evidence type="ECO:0000313" key="2">
    <source>
        <dbReference type="Proteomes" id="UP001501803"/>
    </source>
</evidence>
<protein>
    <recommendedName>
        <fullName evidence="3">Anti-sigma factor</fullName>
    </recommendedName>
</protein>
<sequence>MGTIDDYLASLDPADRDVIARLYAIAREEVPEPVDAVRPLVAARKAQIDL</sequence>
<comment type="caution">
    <text evidence="1">The sequence shown here is derived from an EMBL/GenBank/DDBJ whole genome shotgun (WGS) entry which is preliminary data.</text>
</comment>
<organism evidence="1 2">
    <name type="scientific">Leifsonia kafniensis</name>
    <dbReference type="NCBI Taxonomy" id="475957"/>
    <lineage>
        <taxon>Bacteria</taxon>
        <taxon>Bacillati</taxon>
        <taxon>Actinomycetota</taxon>
        <taxon>Actinomycetes</taxon>
        <taxon>Micrococcales</taxon>
        <taxon>Microbacteriaceae</taxon>
        <taxon>Leifsonia</taxon>
    </lineage>
</organism>
<accession>A0ABP7JZY4</accession>
<name>A0ABP7JZY4_9MICO</name>
<gene>
    <name evidence="1" type="ORF">GCM10022381_01800</name>
</gene>
<keyword evidence="2" id="KW-1185">Reference proteome</keyword>
<evidence type="ECO:0008006" key="3">
    <source>
        <dbReference type="Google" id="ProtNLM"/>
    </source>
</evidence>